<gene>
    <name evidence="1" type="ORF">JTE90_027657</name>
</gene>
<protein>
    <submittedName>
        <fullName evidence="1">Uncharacterized protein</fullName>
    </submittedName>
</protein>
<name>A0AAV6UNE6_9ARAC</name>
<accession>A0AAV6UNE6</accession>
<proteinExistence type="predicted"/>
<keyword evidence="2" id="KW-1185">Reference proteome</keyword>
<evidence type="ECO:0000313" key="1">
    <source>
        <dbReference type="EMBL" id="KAG8185985.1"/>
    </source>
</evidence>
<dbReference type="EMBL" id="JAFNEN010000317">
    <property type="protein sequence ID" value="KAG8185985.1"/>
    <property type="molecule type" value="Genomic_DNA"/>
</dbReference>
<comment type="caution">
    <text evidence="1">The sequence shown here is derived from an EMBL/GenBank/DDBJ whole genome shotgun (WGS) entry which is preliminary data.</text>
</comment>
<dbReference type="AlphaFoldDB" id="A0AAV6UNE6"/>
<reference evidence="1 2" key="1">
    <citation type="journal article" date="2022" name="Nat. Ecol. Evol.">
        <title>A masculinizing supergene underlies an exaggerated male reproductive morph in a spider.</title>
        <authorList>
            <person name="Hendrickx F."/>
            <person name="De Corte Z."/>
            <person name="Sonet G."/>
            <person name="Van Belleghem S.M."/>
            <person name="Kostlbacher S."/>
            <person name="Vangestel C."/>
        </authorList>
    </citation>
    <scope>NUCLEOTIDE SEQUENCE [LARGE SCALE GENOMIC DNA]</scope>
    <source>
        <strain evidence="1">W744_W776</strain>
    </source>
</reference>
<sequence>MYLVKSCATDNVDACGMIRDYARSYKLHRSSITIPIHASRSACSGVAECRVQERKEKASLAKLVRQSVGISSGSAPMGFFSHSCIKLQVSCDFFTKA</sequence>
<organism evidence="1 2">
    <name type="scientific">Oedothorax gibbosus</name>
    <dbReference type="NCBI Taxonomy" id="931172"/>
    <lineage>
        <taxon>Eukaryota</taxon>
        <taxon>Metazoa</taxon>
        <taxon>Ecdysozoa</taxon>
        <taxon>Arthropoda</taxon>
        <taxon>Chelicerata</taxon>
        <taxon>Arachnida</taxon>
        <taxon>Araneae</taxon>
        <taxon>Araneomorphae</taxon>
        <taxon>Entelegynae</taxon>
        <taxon>Araneoidea</taxon>
        <taxon>Linyphiidae</taxon>
        <taxon>Erigoninae</taxon>
        <taxon>Oedothorax</taxon>
    </lineage>
</organism>
<dbReference type="Proteomes" id="UP000827092">
    <property type="component" value="Unassembled WGS sequence"/>
</dbReference>
<evidence type="ECO:0000313" key="2">
    <source>
        <dbReference type="Proteomes" id="UP000827092"/>
    </source>
</evidence>